<protein>
    <submittedName>
        <fullName evidence="2">Methyltransferase family protein</fullName>
    </submittedName>
</protein>
<organism evidence="2 3">
    <name type="scientific">Lentzea atacamensis</name>
    <dbReference type="NCBI Taxonomy" id="531938"/>
    <lineage>
        <taxon>Bacteria</taxon>
        <taxon>Bacillati</taxon>
        <taxon>Actinomycetota</taxon>
        <taxon>Actinomycetes</taxon>
        <taxon>Pseudonocardiales</taxon>
        <taxon>Pseudonocardiaceae</taxon>
        <taxon>Lentzea</taxon>
    </lineage>
</organism>
<dbReference type="Gene3D" id="3.40.50.150">
    <property type="entry name" value="Vaccinia Virus protein VP39"/>
    <property type="match status" value="1"/>
</dbReference>
<evidence type="ECO:0000313" key="2">
    <source>
        <dbReference type="EMBL" id="PWK90759.1"/>
    </source>
</evidence>
<dbReference type="SUPFAM" id="SSF53335">
    <property type="entry name" value="S-adenosyl-L-methionine-dependent methyltransferases"/>
    <property type="match status" value="1"/>
</dbReference>
<reference evidence="2 3" key="1">
    <citation type="submission" date="2018-05" db="EMBL/GenBank/DDBJ databases">
        <title>Genomic Encyclopedia of Type Strains, Phase IV (KMG-IV): sequencing the most valuable type-strain genomes for metagenomic binning, comparative biology and taxonomic classification.</title>
        <authorList>
            <person name="Goeker M."/>
        </authorList>
    </citation>
    <scope>NUCLEOTIDE SEQUENCE [LARGE SCALE GENOMIC DNA]</scope>
    <source>
        <strain evidence="2 3">DSM 45480</strain>
    </source>
</reference>
<keyword evidence="2" id="KW-0808">Transferase</keyword>
<dbReference type="InterPro" id="IPR013217">
    <property type="entry name" value="Methyltransf_12"/>
</dbReference>
<dbReference type="RefSeq" id="WP_211337122.1">
    <property type="nucleotide sequence ID" value="NZ_QGHB01000001.1"/>
</dbReference>
<comment type="caution">
    <text evidence="2">The sequence shown here is derived from an EMBL/GenBank/DDBJ whole genome shotgun (WGS) entry which is preliminary data.</text>
</comment>
<dbReference type="EMBL" id="QGHB01000001">
    <property type="protein sequence ID" value="PWK90759.1"/>
    <property type="molecule type" value="Genomic_DNA"/>
</dbReference>
<dbReference type="InterPro" id="IPR029063">
    <property type="entry name" value="SAM-dependent_MTases_sf"/>
</dbReference>
<dbReference type="PANTHER" id="PTHR43861">
    <property type="entry name" value="TRANS-ACONITATE 2-METHYLTRANSFERASE-RELATED"/>
    <property type="match status" value="1"/>
</dbReference>
<evidence type="ECO:0000259" key="1">
    <source>
        <dbReference type="Pfam" id="PF08242"/>
    </source>
</evidence>
<sequence length="259" mass="28276">MNGSELDSLVDRVFADVDRTIVENDSMYGGNDEHYFSVARDALRAVLSALQNLGKPDPARVLDFGCGYGRVLRTFRAAFPKAELIACDLDPAAVQRCVDAYDAQPLAAAIDVDEIEQVRDIDLIWSGSVLTHLDAPQWVPLLRYVGRALAPGGVAVLTTHGRRVAWRMENGEQFNYSYGLTDAAANRVLATYQASGFGYADYPGQDGYGISLSSPGWAIQKALETPGLRLAGYHEAAWDVHQDVMVLVKDANAVLKVQR</sequence>
<keyword evidence="2" id="KW-0489">Methyltransferase</keyword>
<name>A0A316ICP9_9PSEU</name>
<dbReference type="CDD" id="cd02440">
    <property type="entry name" value="AdoMet_MTases"/>
    <property type="match status" value="1"/>
</dbReference>
<dbReference type="Proteomes" id="UP000246005">
    <property type="component" value="Unassembled WGS sequence"/>
</dbReference>
<feature type="domain" description="Methyltransferase type 12" evidence="1">
    <location>
        <begin position="62"/>
        <end position="154"/>
    </location>
</feature>
<evidence type="ECO:0000313" key="3">
    <source>
        <dbReference type="Proteomes" id="UP000246005"/>
    </source>
</evidence>
<dbReference type="Pfam" id="PF08242">
    <property type="entry name" value="Methyltransf_12"/>
    <property type="match status" value="1"/>
</dbReference>
<proteinExistence type="predicted"/>
<gene>
    <name evidence="2" type="ORF">C8D88_101780</name>
</gene>
<accession>A0A316ICP9</accession>
<dbReference type="AlphaFoldDB" id="A0A316ICP9"/>
<dbReference type="GO" id="GO:0008168">
    <property type="term" value="F:methyltransferase activity"/>
    <property type="evidence" value="ECO:0007669"/>
    <property type="project" value="UniProtKB-KW"/>
</dbReference>
<dbReference type="GO" id="GO:0032259">
    <property type="term" value="P:methylation"/>
    <property type="evidence" value="ECO:0007669"/>
    <property type="project" value="UniProtKB-KW"/>
</dbReference>